<keyword evidence="3" id="KW-1015">Disulfide bond</keyword>
<dbReference type="Proteomes" id="UP000545332">
    <property type="component" value="Unassembled WGS sequence"/>
</dbReference>
<dbReference type="PANTHER" id="PTHR11339">
    <property type="entry name" value="EXTRACELLULAR MATRIX GLYCOPROTEIN RELATED"/>
    <property type="match status" value="1"/>
</dbReference>
<comment type="subcellular location">
    <subcellularLocation>
        <location evidence="1">Secreted</location>
    </subcellularLocation>
</comment>
<keyword evidence="7" id="KW-1185">Reference proteome</keyword>
<feature type="non-terminal residue" evidence="6">
    <location>
        <position position="1"/>
    </location>
</feature>
<evidence type="ECO:0000259" key="5">
    <source>
        <dbReference type="PROSITE" id="PS51233"/>
    </source>
</evidence>
<evidence type="ECO:0000256" key="2">
    <source>
        <dbReference type="ARBA" id="ARBA00022525"/>
    </source>
</evidence>
<evidence type="ECO:0000256" key="3">
    <source>
        <dbReference type="ARBA" id="ARBA00023157"/>
    </source>
</evidence>
<dbReference type="EMBL" id="VWPX01016079">
    <property type="protein sequence ID" value="NWI18526.1"/>
    <property type="molecule type" value="Genomic_DNA"/>
</dbReference>
<organism evidence="6 7">
    <name type="scientific">Crypturellus soui</name>
    <dbReference type="NCBI Taxonomy" id="458187"/>
    <lineage>
        <taxon>Eukaryota</taxon>
        <taxon>Metazoa</taxon>
        <taxon>Chordata</taxon>
        <taxon>Craniata</taxon>
        <taxon>Vertebrata</taxon>
        <taxon>Euteleostomi</taxon>
        <taxon>Archelosauria</taxon>
        <taxon>Archosauria</taxon>
        <taxon>Dinosauria</taxon>
        <taxon>Saurischia</taxon>
        <taxon>Theropoda</taxon>
        <taxon>Coelurosauria</taxon>
        <taxon>Aves</taxon>
        <taxon>Palaeognathae</taxon>
        <taxon>Tinamiformes</taxon>
        <taxon>Tinamidae</taxon>
        <taxon>Crypturellus</taxon>
    </lineage>
</organism>
<dbReference type="OrthoDB" id="160294at2759"/>
<accession>A0A7K4KRU7</accession>
<evidence type="ECO:0000256" key="4">
    <source>
        <dbReference type="ARBA" id="ARBA00023180"/>
    </source>
</evidence>
<evidence type="ECO:0000313" key="7">
    <source>
        <dbReference type="Proteomes" id="UP000545332"/>
    </source>
</evidence>
<comment type="caution">
    <text evidence="6">The sequence shown here is derived from an EMBL/GenBank/DDBJ whole genome shotgun (WGS) entry which is preliminary data.</text>
</comment>
<feature type="non-terminal residue" evidence="6">
    <location>
        <position position="77"/>
    </location>
</feature>
<dbReference type="PROSITE" id="PS51233">
    <property type="entry name" value="VWFD"/>
    <property type="match status" value="1"/>
</dbReference>
<sequence length="77" mass="7961">SLQVRGLCGTYNGDQQDEFATPAGDVESSVSAFTDKYRAPGACPARGPFATDPCDAYAGQRDAAEAACAVLHSSAFQ</sequence>
<reference evidence="6 7" key="1">
    <citation type="submission" date="2019-09" db="EMBL/GenBank/DDBJ databases">
        <title>Bird 10,000 Genomes (B10K) Project - Family phase.</title>
        <authorList>
            <person name="Zhang G."/>
        </authorList>
    </citation>
    <scope>NUCLEOTIDE SEQUENCE [LARGE SCALE GENOMIC DNA]</scope>
    <source>
        <strain evidence="6">B10K-MSB-42743</strain>
        <tissue evidence="6">Heart</tissue>
    </source>
</reference>
<gene>
    <name evidence="6" type="primary">Sspo_2</name>
    <name evidence="6" type="ORF">CRYSOU_R08520</name>
</gene>
<feature type="domain" description="VWFD" evidence="5">
    <location>
        <begin position="1"/>
        <end position="44"/>
    </location>
</feature>
<dbReference type="InterPro" id="IPR050780">
    <property type="entry name" value="Mucin_vWF_Thrombospondin_sf"/>
</dbReference>
<dbReference type="PANTHER" id="PTHR11339:SF396">
    <property type="entry name" value="SCO-SPONDIN"/>
    <property type="match status" value="1"/>
</dbReference>
<keyword evidence="4" id="KW-0325">Glycoprotein</keyword>
<dbReference type="GO" id="GO:0031012">
    <property type="term" value="C:extracellular matrix"/>
    <property type="evidence" value="ECO:0007669"/>
    <property type="project" value="TreeGrafter"/>
</dbReference>
<keyword evidence="2" id="KW-0964">Secreted</keyword>
<dbReference type="GO" id="GO:0005615">
    <property type="term" value="C:extracellular space"/>
    <property type="evidence" value="ECO:0007669"/>
    <property type="project" value="TreeGrafter"/>
</dbReference>
<evidence type="ECO:0000256" key="1">
    <source>
        <dbReference type="ARBA" id="ARBA00004613"/>
    </source>
</evidence>
<dbReference type="Pfam" id="PF00094">
    <property type="entry name" value="VWD"/>
    <property type="match status" value="1"/>
</dbReference>
<name>A0A7K4KRU7_9AVES</name>
<dbReference type="AlphaFoldDB" id="A0A7K4KRU7"/>
<proteinExistence type="predicted"/>
<dbReference type="InterPro" id="IPR001846">
    <property type="entry name" value="VWF_type-D"/>
</dbReference>
<protein>
    <submittedName>
        <fullName evidence="6">SSPO protein</fullName>
    </submittedName>
</protein>
<evidence type="ECO:0000313" key="6">
    <source>
        <dbReference type="EMBL" id="NWI18526.1"/>
    </source>
</evidence>